<dbReference type="KEGG" id="bacg:D2962_11450"/>
<dbReference type="Proteomes" id="UP000280960">
    <property type="component" value="Chromosome"/>
</dbReference>
<organism evidence="2 3">
    <name type="scientific">Biomaibacter acetigenes</name>
    <dbReference type="NCBI Taxonomy" id="2316383"/>
    <lineage>
        <taxon>Bacteria</taxon>
        <taxon>Bacillati</taxon>
        <taxon>Bacillota</taxon>
        <taxon>Clostridia</taxon>
        <taxon>Thermosediminibacterales</taxon>
        <taxon>Tepidanaerobacteraceae</taxon>
        <taxon>Biomaibacter</taxon>
    </lineage>
</organism>
<dbReference type="InterPro" id="IPR021309">
    <property type="entry name" value="YgaP-like_TM"/>
</dbReference>
<dbReference type="EMBL" id="CP033169">
    <property type="protein sequence ID" value="AYO32278.1"/>
    <property type="molecule type" value="Genomic_DNA"/>
</dbReference>
<evidence type="ECO:0000313" key="2">
    <source>
        <dbReference type="EMBL" id="AYO32278.1"/>
    </source>
</evidence>
<proteinExistence type="predicted"/>
<evidence type="ECO:0000313" key="3">
    <source>
        <dbReference type="Proteomes" id="UP000280960"/>
    </source>
</evidence>
<feature type="domain" description="Inner membrane protein YgaP-like transmembrane" evidence="1">
    <location>
        <begin position="1"/>
        <end position="58"/>
    </location>
</feature>
<name>A0A3G2RB84_9FIRM</name>
<dbReference type="Pfam" id="PF11127">
    <property type="entry name" value="YgaP-like_TM"/>
    <property type="match status" value="1"/>
</dbReference>
<dbReference type="AlphaFoldDB" id="A0A3G2RB84"/>
<accession>A0A3G2RB84</accession>
<reference evidence="2 3" key="1">
    <citation type="submission" date="2018-10" db="EMBL/GenBank/DDBJ databases">
        <authorList>
            <person name="Zhang X."/>
        </authorList>
    </citation>
    <scope>NUCLEOTIDE SEQUENCE [LARGE SCALE GENOMIC DNA]</scope>
    <source>
        <strain evidence="2 3">SK-G1</strain>
    </source>
</reference>
<sequence length="86" mass="9722">MVKNVGRLDSYIRLTLGFSMLGFGIARKSDLLILLGAGKIAEGITRFCPMLYIFGITTIDNRIEYLEKRPLIETTDQEQPEMAPQE</sequence>
<evidence type="ECO:0000259" key="1">
    <source>
        <dbReference type="Pfam" id="PF11127"/>
    </source>
</evidence>
<protein>
    <submittedName>
        <fullName evidence="2">DUF2892 domain-containing protein</fullName>
    </submittedName>
</protein>
<keyword evidence="3" id="KW-1185">Reference proteome</keyword>
<gene>
    <name evidence="2" type="ORF">D2962_11450</name>
</gene>